<sequence length="207" mass="23291">MVELERSYMSSLNVIDLRTHERGPYSLSIAPGECVSLRGDSGSGKSLLLRAIADLDPHEGQVLLDDMPVTQFTAPQWRKQVALLPAESQWWQDEVGAHFPAEECPWFEPLGFGTETMRWQVSRLSSGEKQRLALARILMNKPRVLLLDEPTASLDANNVITVERLIDEYRHTTDAAVLWVSHDAQQATRVGNRHLQLTTEGIQEYTG</sequence>
<gene>
    <name evidence="4" type="ORF">MNBD_GAMMA19-497</name>
</gene>
<keyword evidence="1" id="KW-0547">Nucleotide-binding</keyword>
<evidence type="ECO:0000259" key="3">
    <source>
        <dbReference type="PROSITE" id="PS50893"/>
    </source>
</evidence>
<dbReference type="SUPFAM" id="SSF52540">
    <property type="entry name" value="P-loop containing nucleoside triphosphate hydrolases"/>
    <property type="match status" value="1"/>
</dbReference>
<dbReference type="PANTHER" id="PTHR43119:SF1">
    <property type="entry name" value="ABC TRANSPORTER DOMAIN-CONTAINING PROTEIN"/>
    <property type="match status" value="1"/>
</dbReference>
<accession>A0A3B1AT41</accession>
<dbReference type="InterPro" id="IPR003439">
    <property type="entry name" value="ABC_transporter-like_ATP-bd"/>
</dbReference>
<dbReference type="PROSITE" id="PS00211">
    <property type="entry name" value="ABC_TRANSPORTER_1"/>
    <property type="match status" value="1"/>
</dbReference>
<evidence type="ECO:0000313" key="4">
    <source>
        <dbReference type="EMBL" id="VAX02528.1"/>
    </source>
</evidence>
<dbReference type="Gene3D" id="3.40.50.300">
    <property type="entry name" value="P-loop containing nucleotide triphosphate hydrolases"/>
    <property type="match status" value="1"/>
</dbReference>
<dbReference type="PANTHER" id="PTHR43119">
    <property type="entry name" value="ABC TRANSPORT PROTEIN ATP-BINDING COMPONENT-RELATED"/>
    <property type="match status" value="1"/>
</dbReference>
<dbReference type="PROSITE" id="PS50893">
    <property type="entry name" value="ABC_TRANSPORTER_2"/>
    <property type="match status" value="1"/>
</dbReference>
<evidence type="ECO:0000256" key="2">
    <source>
        <dbReference type="ARBA" id="ARBA00022840"/>
    </source>
</evidence>
<dbReference type="SMART" id="SM00382">
    <property type="entry name" value="AAA"/>
    <property type="match status" value="1"/>
</dbReference>
<reference evidence="4" key="1">
    <citation type="submission" date="2018-06" db="EMBL/GenBank/DDBJ databases">
        <authorList>
            <person name="Zhirakovskaya E."/>
        </authorList>
    </citation>
    <scope>NUCLEOTIDE SEQUENCE</scope>
</reference>
<dbReference type="InterPro" id="IPR017871">
    <property type="entry name" value="ABC_transporter-like_CS"/>
</dbReference>
<evidence type="ECO:0000256" key="1">
    <source>
        <dbReference type="ARBA" id="ARBA00022741"/>
    </source>
</evidence>
<proteinExistence type="predicted"/>
<dbReference type="InterPro" id="IPR003593">
    <property type="entry name" value="AAA+_ATPase"/>
</dbReference>
<dbReference type="Pfam" id="PF00005">
    <property type="entry name" value="ABC_tran"/>
    <property type="match status" value="1"/>
</dbReference>
<organism evidence="4">
    <name type="scientific">hydrothermal vent metagenome</name>
    <dbReference type="NCBI Taxonomy" id="652676"/>
    <lineage>
        <taxon>unclassified sequences</taxon>
        <taxon>metagenomes</taxon>
        <taxon>ecological metagenomes</taxon>
    </lineage>
</organism>
<keyword evidence="2 4" id="KW-0067">ATP-binding</keyword>
<name>A0A3B1AT41_9ZZZZ</name>
<dbReference type="GO" id="GO:0016887">
    <property type="term" value="F:ATP hydrolysis activity"/>
    <property type="evidence" value="ECO:0007669"/>
    <property type="project" value="InterPro"/>
</dbReference>
<dbReference type="EMBL" id="UOFV01000321">
    <property type="protein sequence ID" value="VAX02528.1"/>
    <property type="molecule type" value="Genomic_DNA"/>
</dbReference>
<dbReference type="CDD" id="cd00267">
    <property type="entry name" value="ABC_ATPase"/>
    <property type="match status" value="1"/>
</dbReference>
<protein>
    <submittedName>
        <fullName evidence="4">Probable iron export ATP-binding protein FetA</fullName>
    </submittedName>
</protein>
<dbReference type="GO" id="GO:0005524">
    <property type="term" value="F:ATP binding"/>
    <property type="evidence" value="ECO:0007669"/>
    <property type="project" value="UniProtKB-KW"/>
</dbReference>
<feature type="domain" description="ABC transporter" evidence="3">
    <location>
        <begin position="2"/>
        <end position="206"/>
    </location>
</feature>
<dbReference type="AlphaFoldDB" id="A0A3B1AT41"/>
<dbReference type="InterPro" id="IPR027417">
    <property type="entry name" value="P-loop_NTPase"/>
</dbReference>